<dbReference type="EMBL" id="LNYO01000013">
    <property type="protein sequence ID" value="KTD35685.1"/>
    <property type="molecule type" value="Genomic_DNA"/>
</dbReference>
<feature type="chain" id="PRO_5006915835" evidence="2">
    <location>
        <begin position="21"/>
        <end position="195"/>
    </location>
</feature>
<dbReference type="AlphaFoldDB" id="A0A0W0WTR1"/>
<feature type="region of interest" description="Disordered" evidence="1">
    <location>
        <begin position="64"/>
        <end position="195"/>
    </location>
</feature>
<gene>
    <name evidence="3" type="ORF">Lnau_0669</name>
</gene>
<comment type="caution">
    <text evidence="3">The sequence shown here is derived from an EMBL/GenBank/DDBJ whole genome shotgun (WGS) entry which is preliminary data.</text>
</comment>
<evidence type="ECO:0000256" key="1">
    <source>
        <dbReference type="SAM" id="MobiDB-lite"/>
    </source>
</evidence>
<dbReference type="STRING" id="45070.Lnau_0669"/>
<name>A0A0W0WTR1_9GAMM</name>
<keyword evidence="4" id="KW-1185">Reference proteome</keyword>
<sequence>MKKSMLCAGLMTILSATVYAEDSSKSMNVNTGQTMSGPANAQSDSAVLQEAENVIADTVHASSDANPQQFKDHSTTIQQPASGKKPAGTKPAGTTPRMPTEKELSIPGKSSSLAKPYKKQELARAERKTIKASRHASAASTTAVPAATTATPAAGTTAPASSTATPAAGTTTPASSTATPAASTTKPASNTATPA</sequence>
<dbReference type="Proteomes" id="UP000054725">
    <property type="component" value="Unassembled WGS sequence"/>
</dbReference>
<organism evidence="3 4">
    <name type="scientific">Legionella nautarum</name>
    <dbReference type="NCBI Taxonomy" id="45070"/>
    <lineage>
        <taxon>Bacteria</taxon>
        <taxon>Pseudomonadati</taxon>
        <taxon>Pseudomonadota</taxon>
        <taxon>Gammaproteobacteria</taxon>
        <taxon>Legionellales</taxon>
        <taxon>Legionellaceae</taxon>
        <taxon>Legionella</taxon>
    </lineage>
</organism>
<feature type="non-terminal residue" evidence="3">
    <location>
        <position position="195"/>
    </location>
</feature>
<accession>A0A0W0WTR1</accession>
<evidence type="ECO:0000313" key="4">
    <source>
        <dbReference type="Proteomes" id="UP000054725"/>
    </source>
</evidence>
<protein>
    <submittedName>
        <fullName evidence="3">Uncharacterized protein</fullName>
    </submittedName>
</protein>
<proteinExistence type="predicted"/>
<feature type="compositionally biased region" description="Polar residues" evidence="1">
    <location>
        <begin position="64"/>
        <end position="81"/>
    </location>
</feature>
<reference evidence="3 4" key="1">
    <citation type="submission" date="2015-11" db="EMBL/GenBank/DDBJ databases">
        <title>Genomic analysis of 38 Legionella species identifies large and diverse effector repertoires.</title>
        <authorList>
            <person name="Burstein D."/>
            <person name="Amaro F."/>
            <person name="Zusman T."/>
            <person name="Lifshitz Z."/>
            <person name="Cohen O."/>
            <person name="Gilbert J.A."/>
            <person name="Pupko T."/>
            <person name="Shuman H.A."/>
            <person name="Segal G."/>
        </authorList>
    </citation>
    <scope>NUCLEOTIDE SEQUENCE [LARGE SCALE GENOMIC DNA]</scope>
    <source>
        <strain evidence="3 4">ATCC 49506</strain>
    </source>
</reference>
<evidence type="ECO:0000313" key="3">
    <source>
        <dbReference type="EMBL" id="KTD35685.1"/>
    </source>
</evidence>
<feature type="signal peptide" evidence="2">
    <location>
        <begin position="1"/>
        <end position="20"/>
    </location>
</feature>
<dbReference type="RefSeq" id="WP_202972570.1">
    <property type="nucleotide sequence ID" value="NZ_LNYO01000013.1"/>
</dbReference>
<evidence type="ECO:0000256" key="2">
    <source>
        <dbReference type="SAM" id="SignalP"/>
    </source>
</evidence>
<feature type="compositionally biased region" description="Basic and acidic residues" evidence="1">
    <location>
        <begin position="118"/>
        <end position="129"/>
    </location>
</feature>
<keyword evidence="2" id="KW-0732">Signal</keyword>
<feature type="compositionally biased region" description="Low complexity" evidence="1">
    <location>
        <begin position="136"/>
        <end position="195"/>
    </location>
</feature>